<evidence type="ECO:0000313" key="3">
    <source>
        <dbReference type="EMBL" id="AUH70643.1"/>
    </source>
</evidence>
<dbReference type="GO" id="GO:0016410">
    <property type="term" value="F:N-acyltransferase activity"/>
    <property type="evidence" value="ECO:0007669"/>
    <property type="project" value="TreeGrafter"/>
</dbReference>
<keyword evidence="3" id="KW-0808">Transferase</keyword>
<name>A0A2H5FGI3_9GAMM</name>
<dbReference type="Proteomes" id="UP000234343">
    <property type="component" value="Chromosome"/>
</dbReference>
<dbReference type="InterPro" id="IPR016181">
    <property type="entry name" value="Acyl_CoA_acyltransferase"/>
</dbReference>
<accession>A0A2H5FGI3</accession>
<dbReference type="AlphaFoldDB" id="A0A2H5FGI3"/>
<keyword evidence="3" id="KW-0548">Nucleotidyltransferase</keyword>
<dbReference type="EMBL" id="CP025491">
    <property type="protein sequence ID" value="AUH70643.1"/>
    <property type="molecule type" value="Genomic_DNA"/>
</dbReference>
<dbReference type="RefSeq" id="WP_101898455.1">
    <property type="nucleotide sequence ID" value="NZ_CP025491.2"/>
</dbReference>
<dbReference type="GO" id="GO:0046677">
    <property type="term" value="P:response to antibiotic"/>
    <property type="evidence" value="ECO:0007669"/>
    <property type="project" value="UniProtKB-KW"/>
</dbReference>
<keyword evidence="1" id="KW-0046">Antibiotic resistance</keyword>
<proteinExistence type="predicted"/>
<dbReference type="InterPro" id="IPR000182">
    <property type="entry name" value="GNAT_dom"/>
</dbReference>
<dbReference type="Pfam" id="PF13523">
    <property type="entry name" value="Acetyltransf_8"/>
    <property type="match status" value="1"/>
</dbReference>
<protein>
    <submittedName>
        <fullName evidence="3">Aminoglycoside adenylyltransferase</fullName>
    </submittedName>
</protein>
<dbReference type="Gene3D" id="3.40.630.30">
    <property type="match status" value="1"/>
</dbReference>
<dbReference type="PANTHER" id="PTHR31438:SF1">
    <property type="entry name" value="LYSINE N-ACYLTRANSFERASE C17G9.06C-RELATED"/>
    <property type="match status" value="1"/>
</dbReference>
<sequence length="177" mass="20461">MRITFKPLAETDLMFLLKWLEEPHVKAWWDQEIQWTYNLIEEKYGSYIKGYKFENGIKKPISAYIIFAEQNPIGYIQFYNAYDFARSIPLTGLPSSLAAFDVFIGEKQFLKKGIGSKAINQFLKEHANSYTHVFADPESSNSTAIKAYQKAGFKIVNQQPATGELWMIRKQNSTQKL</sequence>
<feature type="domain" description="N-acetyltransferase" evidence="2">
    <location>
        <begin position="3"/>
        <end position="172"/>
    </location>
</feature>
<evidence type="ECO:0000256" key="1">
    <source>
        <dbReference type="ARBA" id="ARBA00023251"/>
    </source>
</evidence>
<reference evidence="3 4" key="1">
    <citation type="submission" date="2017-12" db="EMBL/GenBank/DDBJ databases">
        <title>Legionella sainthelensi LA01-117, whole genome sequence of a clinical isolate from New Zealand.</title>
        <authorList>
            <person name="Cree S.L."/>
            <person name="Slow S."/>
            <person name="Kennedy M.A."/>
            <person name="Murdoch D.R."/>
            <person name="Biggs P.J."/>
            <person name="Anderson T."/>
        </authorList>
    </citation>
    <scope>NUCLEOTIDE SEQUENCE [LARGE SCALE GENOMIC DNA]</scope>
    <source>
        <strain evidence="3 4">LA01-117</strain>
    </source>
</reference>
<gene>
    <name evidence="3" type="ORF">CAB17_00190</name>
</gene>
<dbReference type="PANTHER" id="PTHR31438">
    <property type="entry name" value="LYSINE N-ACYLTRANSFERASE C17G9.06C-RELATED"/>
    <property type="match status" value="1"/>
</dbReference>
<dbReference type="GO" id="GO:0016779">
    <property type="term" value="F:nucleotidyltransferase activity"/>
    <property type="evidence" value="ECO:0007669"/>
    <property type="project" value="UniProtKB-KW"/>
</dbReference>
<dbReference type="KEGG" id="lsh:CAB17_00190"/>
<keyword evidence="4" id="KW-1185">Reference proteome</keyword>
<dbReference type="PROSITE" id="PS51186">
    <property type="entry name" value="GNAT"/>
    <property type="match status" value="1"/>
</dbReference>
<evidence type="ECO:0000313" key="4">
    <source>
        <dbReference type="Proteomes" id="UP000234343"/>
    </source>
</evidence>
<organism evidence="3 4">
    <name type="scientific">Legionella sainthelensi</name>
    <dbReference type="NCBI Taxonomy" id="28087"/>
    <lineage>
        <taxon>Bacteria</taxon>
        <taxon>Pseudomonadati</taxon>
        <taxon>Pseudomonadota</taxon>
        <taxon>Gammaproteobacteria</taxon>
        <taxon>Legionellales</taxon>
        <taxon>Legionellaceae</taxon>
        <taxon>Legionella</taxon>
    </lineage>
</organism>
<evidence type="ECO:0000259" key="2">
    <source>
        <dbReference type="PROSITE" id="PS51186"/>
    </source>
</evidence>
<dbReference type="SUPFAM" id="SSF55729">
    <property type="entry name" value="Acyl-CoA N-acyltransferases (Nat)"/>
    <property type="match status" value="1"/>
</dbReference>